<evidence type="ECO:0000313" key="3">
    <source>
        <dbReference type="Proteomes" id="UP000824366"/>
    </source>
</evidence>
<dbReference type="InterPro" id="IPR001173">
    <property type="entry name" value="Glyco_trans_2-like"/>
</dbReference>
<dbReference type="EMBL" id="AP024238">
    <property type="protein sequence ID" value="BCO28891.1"/>
    <property type="molecule type" value="Genomic_DNA"/>
</dbReference>
<reference evidence="2 3" key="1">
    <citation type="journal article" date="2021" name="Microbiol. Spectr.">
        <title>A Single Bacterium Capable of Oxidation and Reduction of Iron at Circumneutral pH.</title>
        <authorList>
            <person name="Kato S."/>
            <person name="Ohkuma M."/>
        </authorList>
    </citation>
    <scope>NUCLEOTIDE SEQUENCE [LARGE SCALE GENOMIC DNA]</scope>
    <source>
        <strain evidence="2 3">MIZ03</strain>
    </source>
</reference>
<protein>
    <recommendedName>
        <fullName evidence="1">Glycosyltransferase 2-like domain-containing protein</fullName>
    </recommendedName>
</protein>
<evidence type="ECO:0000259" key="1">
    <source>
        <dbReference type="Pfam" id="PF00535"/>
    </source>
</evidence>
<dbReference type="PANTHER" id="PTHR43179:SF7">
    <property type="entry name" value="RHAMNOSYLTRANSFERASE WBBL"/>
    <property type="match status" value="1"/>
</dbReference>
<dbReference type="Gene3D" id="3.90.550.10">
    <property type="entry name" value="Spore Coat Polysaccharide Biosynthesis Protein SpsA, Chain A"/>
    <property type="match status" value="1"/>
</dbReference>
<dbReference type="PANTHER" id="PTHR43179">
    <property type="entry name" value="RHAMNOSYLTRANSFERASE WBBL"/>
    <property type="match status" value="1"/>
</dbReference>
<dbReference type="SUPFAM" id="SSF53448">
    <property type="entry name" value="Nucleotide-diphospho-sugar transferases"/>
    <property type="match status" value="1"/>
</dbReference>
<keyword evidence="3" id="KW-1185">Reference proteome</keyword>
<gene>
    <name evidence="2" type="ORF">MIZ03_3801</name>
</gene>
<dbReference type="SUPFAM" id="SSF53756">
    <property type="entry name" value="UDP-Glycosyltransferase/glycogen phosphorylase"/>
    <property type="match status" value="1"/>
</dbReference>
<proteinExistence type="predicted"/>
<feature type="domain" description="Glycosyltransferase 2-like" evidence="1">
    <location>
        <begin position="581"/>
        <end position="705"/>
    </location>
</feature>
<sequence>MNKIAPENYYKSNHSPYYIYGFDYNEKSSGIRVLHLLCHILNIHGFEAYIRANITQPDLWTPRLTEEVMQQHYLAKRKPIVIYPESVSGTPLDIGINVRYLLNVPGFIGGTTTFHKNELIFAYHEIFFGNTGCQNTLLIPASDPAKFKSSPTSTNVRSGQYFYYNRLLARGGQLAPMPGHIVEISPYKPRSLDELAEIFKSAELLYCYESSSIATEALLCGCPVVYMPNKEMLPAFPEGPFERHGAAWGDSPDEIWRAKNTVHKVLPRYLELFDEFHIQLTEFINITQETARNTLFENCFEFDAVKKWGWPVIGDPKIYRKQPGTKIAPDKLGQIYRDQINKSIFNHTSKSSTHITVAIWSESKENSNELLSSTLSSLNQQIRKSDHILQIQNNELLELDQDNGWVLLLCAGDTLEPDALYFIEKAIEKHGKNPPLFGYFDHDEYCLDGSAHNPHFKPDFNYDLLLSYPYIGRSILVRNDLARQFLVNHQAPFDIVLAYKIALKAFFEGGAAGVFHIPYLLAHLQAEPDTVFVLSSTAWQQLAAALVAHLEATEVGATVLEGPGPGTFHVLPPQPTSPLVSIIIPTRDQLPLLQRCIESILEKTTYPNYEILIVDNHSQTSEAREYLDGLSALGSDQIRVLSDPGTFNFSRMNNLAVAQARGEFVLLLNNDTAVFQSDWLDHMVRQGLRDGVGIVGARLIYPDSTLQHAGIILGLRGPAELPCLNLPNTEPGYLFRAQVTQNFSAVTAACLLVSKHIYQEVGGLDETTFGVSYNDVDFCLRVGQTGLRIVWTPLATLLHEGSASQKDGTEKIAADDKLKRFAKEQASMYQRWPRQIANDPAYNPNLSLVETGYEIETNPLLRFDKFQGLTPHRIAAFAADTTGCGHYRIFQPMRAMLDAGLCTGGASPEMMSPNLVLRSGADTLIFQRPSLDSDLFVLDALIPLKGIKKIYELDDNLAQIPIKSPHRDQISKDIRGRMAKAMGLCDRLVVSTEALAHELRGKNDDIRVVPNRLPIAMWGSSPPVKPSPSTKPTGSKPKVAWAGGIGHQGDIEMIAHLIRDLSDQVDWVFFGMCPEALKPFIREFHLGLPTLEYPKKLMELSQSWDLAIAPLEINPFNECKSNLKLLEYGWCGVPVVCSDVTPYQGNLPCKRVKNRFVDWRNAIVSMVSDLEACHQEGLHLQKTVEASWMLKDDNLQSWYDAWTD</sequence>
<organism evidence="2 3">
    <name type="scientific">Rhodoferax lithotrophicus</name>
    <dbReference type="NCBI Taxonomy" id="2798804"/>
    <lineage>
        <taxon>Bacteria</taxon>
        <taxon>Pseudomonadati</taxon>
        <taxon>Pseudomonadota</taxon>
        <taxon>Betaproteobacteria</taxon>
        <taxon>Burkholderiales</taxon>
        <taxon>Comamonadaceae</taxon>
        <taxon>Rhodoferax</taxon>
    </lineage>
</organism>
<dbReference type="Gene3D" id="3.40.50.2000">
    <property type="entry name" value="Glycogen Phosphorylase B"/>
    <property type="match status" value="1"/>
</dbReference>
<dbReference type="Proteomes" id="UP000824366">
    <property type="component" value="Chromosome"/>
</dbReference>
<dbReference type="CDD" id="cd04186">
    <property type="entry name" value="GT_2_like_c"/>
    <property type="match status" value="1"/>
</dbReference>
<evidence type="ECO:0000313" key="2">
    <source>
        <dbReference type="EMBL" id="BCO28891.1"/>
    </source>
</evidence>
<accession>A0ABN6DDZ7</accession>
<dbReference type="Pfam" id="PF00535">
    <property type="entry name" value="Glycos_transf_2"/>
    <property type="match status" value="1"/>
</dbReference>
<name>A0ABN6DDZ7_9BURK</name>
<dbReference type="InterPro" id="IPR029044">
    <property type="entry name" value="Nucleotide-diphossugar_trans"/>
</dbReference>